<accession>A0A7D6HR64</accession>
<dbReference type="SUPFAM" id="SSF53335">
    <property type="entry name" value="S-adenosyl-L-methionine-dependent methyltransferases"/>
    <property type="match status" value="1"/>
</dbReference>
<reference evidence="2" key="2">
    <citation type="submission" date="2020-07" db="EMBL/GenBank/DDBJ databases">
        <authorList>
            <person name="Yu X."/>
        </authorList>
    </citation>
    <scope>NUCLEOTIDE SEQUENCE [LARGE SCALE GENOMIC DNA]</scope>
    <source>
        <strain evidence="2">24T</strain>
    </source>
</reference>
<name>A0A7D6HR64_9MYCO</name>
<proteinExistence type="predicted"/>
<dbReference type="Pfam" id="PF08241">
    <property type="entry name" value="Methyltransf_11"/>
    <property type="match status" value="1"/>
</dbReference>
<reference evidence="2" key="1">
    <citation type="submission" date="2020-07" db="EMBL/GenBank/DDBJ databases">
        <title>Description of Mycobacterium gordonae subsp. intergordonae subsp.nov. and Mycobacterium gordonae subsp. gordonae subsp. nov.</title>
        <authorList>
            <person name="Huang H."/>
        </authorList>
    </citation>
    <scope>NUCLEOTIDE SEQUENCE [LARGE SCALE GENOMIC DNA]</scope>
    <source>
        <strain evidence="2">24T</strain>
    </source>
</reference>
<gene>
    <name evidence="2" type="ORF">H0P51_15975</name>
</gene>
<sequence>MTSYDDTGVTYSQTRRPDPRIAAAINRALGAMKSVANIGAGTGSYESARTVAAVEPSRVMIGQRRAGSAPVVQAVAEALPLRTDAVDVALAILTVHHWTDLAAGVAEMLRVARRRLLILTWDHDIIREFWLLREYFPAAAETDARLAVPIDTLVELLGAQRTSVVTVPVPHDCMDGFGGAYWRRPRAYLDETVRQGMSLFSMTSSRDVREGVSRLRTDLRSGEWRRRHSELLSMPELDLGYRLLIADLS</sequence>
<dbReference type="GO" id="GO:0008757">
    <property type="term" value="F:S-adenosylmethionine-dependent methyltransferase activity"/>
    <property type="evidence" value="ECO:0007669"/>
    <property type="project" value="InterPro"/>
</dbReference>
<dbReference type="Proteomes" id="UP000510682">
    <property type="component" value="Chromosome"/>
</dbReference>
<keyword evidence="2" id="KW-0808">Transferase</keyword>
<evidence type="ECO:0000313" key="2">
    <source>
        <dbReference type="EMBL" id="QLL05372.1"/>
    </source>
</evidence>
<dbReference type="InterPro" id="IPR029063">
    <property type="entry name" value="SAM-dependent_MTases_sf"/>
</dbReference>
<evidence type="ECO:0000313" key="3">
    <source>
        <dbReference type="Proteomes" id="UP000510682"/>
    </source>
</evidence>
<dbReference type="AlphaFoldDB" id="A0A7D6HR64"/>
<organism evidence="2 3">
    <name type="scientific">Mycobacterium vicinigordonae</name>
    <dbReference type="NCBI Taxonomy" id="1719132"/>
    <lineage>
        <taxon>Bacteria</taxon>
        <taxon>Bacillati</taxon>
        <taxon>Actinomycetota</taxon>
        <taxon>Actinomycetes</taxon>
        <taxon>Mycobacteriales</taxon>
        <taxon>Mycobacteriaceae</taxon>
        <taxon>Mycobacterium</taxon>
    </lineage>
</organism>
<dbReference type="EMBL" id="CP059165">
    <property type="protein sequence ID" value="QLL05372.1"/>
    <property type="molecule type" value="Genomic_DNA"/>
</dbReference>
<dbReference type="GO" id="GO:0032259">
    <property type="term" value="P:methylation"/>
    <property type="evidence" value="ECO:0007669"/>
    <property type="project" value="UniProtKB-KW"/>
</dbReference>
<dbReference type="InterPro" id="IPR013216">
    <property type="entry name" value="Methyltransf_11"/>
</dbReference>
<feature type="domain" description="Methyltransferase type 11" evidence="1">
    <location>
        <begin position="38"/>
        <end position="114"/>
    </location>
</feature>
<dbReference type="Gene3D" id="3.40.50.150">
    <property type="entry name" value="Vaccinia Virus protein VP39"/>
    <property type="match status" value="1"/>
</dbReference>
<evidence type="ECO:0000259" key="1">
    <source>
        <dbReference type="Pfam" id="PF08241"/>
    </source>
</evidence>
<keyword evidence="3" id="KW-1185">Reference proteome</keyword>
<dbReference type="KEGG" id="mgor:H0P51_15975"/>
<dbReference type="RefSeq" id="WP_180913782.1">
    <property type="nucleotide sequence ID" value="NZ_CP059165.1"/>
</dbReference>
<keyword evidence="2" id="KW-0489">Methyltransferase</keyword>
<protein>
    <submittedName>
        <fullName evidence="2">Class I SAM-dependent methyltransferase</fullName>
    </submittedName>
</protein>